<reference evidence="2 3" key="1">
    <citation type="journal article" date="2018" name="Nat. Ecol. Evol.">
        <title>Pezizomycetes genomes reveal the molecular basis of ectomycorrhizal truffle lifestyle.</title>
        <authorList>
            <person name="Murat C."/>
            <person name="Payen T."/>
            <person name="Noel B."/>
            <person name="Kuo A."/>
            <person name="Morin E."/>
            <person name="Chen J."/>
            <person name="Kohler A."/>
            <person name="Krizsan K."/>
            <person name="Balestrini R."/>
            <person name="Da Silva C."/>
            <person name="Montanini B."/>
            <person name="Hainaut M."/>
            <person name="Levati E."/>
            <person name="Barry K.W."/>
            <person name="Belfiori B."/>
            <person name="Cichocki N."/>
            <person name="Clum A."/>
            <person name="Dockter R.B."/>
            <person name="Fauchery L."/>
            <person name="Guy J."/>
            <person name="Iotti M."/>
            <person name="Le Tacon F."/>
            <person name="Lindquist E.A."/>
            <person name="Lipzen A."/>
            <person name="Malagnac F."/>
            <person name="Mello A."/>
            <person name="Molinier V."/>
            <person name="Miyauchi S."/>
            <person name="Poulain J."/>
            <person name="Riccioni C."/>
            <person name="Rubini A."/>
            <person name="Sitrit Y."/>
            <person name="Splivallo R."/>
            <person name="Traeger S."/>
            <person name="Wang M."/>
            <person name="Zifcakova L."/>
            <person name="Wipf D."/>
            <person name="Zambonelli A."/>
            <person name="Paolocci F."/>
            <person name="Nowrousian M."/>
            <person name="Ottonello S."/>
            <person name="Baldrian P."/>
            <person name="Spatafora J.W."/>
            <person name="Henrissat B."/>
            <person name="Nagy L.G."/>
            <person name="Aury J.M."/>
            <person name="Wincker P."/>
            <person name="Grigoriev I.V."/>
            <person name="Bonfante P."/>
            <person name="Martin F.M."/>
        </authorList>
    </citation>
    <scope>NUCLEOTIDE SEQUENCE [LARGE SCALE GENOMIC DNA]</scope>
    <source>
        <strain evidence="2 3">RN42</strain>
    </source>
</reference>
<accession>A0A3N4HDR3</accession>
<dbReference type="AlphaFoldDB" id="A0A3N4HDR3"/>
<keyword evidence="3" id="KW-1185">Reference proteome</keyword>
<proteinExistence type="predicted"/>
<protein>
    <submittedName>
        <fullName evidence="2">Uncharacterized protein</fullName>
    </submittedName>
</protein>
<gene>
    <name evidence="2" type="ORF">BJ508DRAFT_382057</name>
</gene>
<name>A0A3N4HDR3_ASCIM</name>
<organism evidence="2 3">
    <name type="scientific">Ascobolus immersus RN42</name>
    <dbReference type="NCBI Taxonomy" id="1160509"/>
    <lineage>
        <taxon>Eukaryota</taxon>
        <taxon>Fungi</taxon>
        <taxon>Dikarya</taxon>
        <taxon>Ascomycota</taxon>
        <taxon>Pezizomycotina</taxon>
        <taxon>Pezizomycetes</taxon>
        <taxon>Pezizales</taxon>
        <taxon>Ascobolaceae</taxon>
        <taxon>Ascobolus</taxon>
    </lineage>
</organism>
<evidence type="ECO:0000256" key="1">
    <source>
        <dbReference type="SAM" id="MobiDB-lite"/>
    </source>
</evidence>
<dbReference type="Proteomes" id="UP000275078">
    <property type="component" value="Unassembled WGS sequence"/>
</dbReference>
<sequence>MTAANTNTTPKTPHKAAPSKQSTAPVSNGSSSKQPLSAHNRPKPPPPSRSQPSTTTRPPPPLLPKHRQHPEATLNALITHHATDTDPYHALILDQDLGVVSDLIRAKRWRELEGGIKAWKELDRFMAWRSCEKLGAEYTFSTIREAAAMSSIKYCPGQRENVQTGQSAVRTAGRRHLTKRQPRTINKIARAHAPPPSNTQTITSDS</sequence>
<dbReference type="EMBL" id="ML119937">
    <property type="protein sequence ID" value="RPA71376.1"/>
    <property type="molecule type" value="Genomic_DNA"/>
</dbReference>
<feature type="compositionally biased region" description="Low complexity" evidence="1">
    <location>
        <begin position="1"/>
        <end position="18"/>
    </location>
</feature>
<feature type="region of interest" description="Disordered" evidence="1">
    <location>
        <begin position="1"/>
        <end position="67"/>
    </location>
</feature>
<feature type="compositionally biased region" description="Polar residues" evidence="1">
    <location>
        <begin position="19"/>
        <end position="37"/>
    </location>
</feature>
<evidence type="ECO:0000313" key="3">
    <source>
        <dbReference type="Proteomes" id="UP000275078"/>
    </source>
</evidence>
<evidence type="ECO:0000313" key="2">
    <source>
        <dbReference type="EMBL" id="RPA71376.1"/>
    </source>
</evidence>